<evidence type="ECO:0000313" key="3">
    <source>
        <dbReference type="Proteomes" id="UP000324800"/>
    </source>
</evidence>
<evidence type="ECO:0000313" key="2">
    <source>
        <dbReference type="EMBL" id="KAA6389556.1"/>
    </source>
</evidence>
<dbReference type="Proteomes" id="UP000324800">
    <property type="component" value="Unassembled WGS sequence"/>
</dbReference>
<proteinExistence type="predicted"/>
<comment type="caution">
    <text evidence="2">The sequence shown here is derived from an EMBL/GenBank/DDBJ whole genome shotgun (WGS) entry which is preliminary data.</text>
</comment>
<organism evidence="2 3">
    <name type="scientific">Streblomastix strix</name>
    <dbReference type="NCBI Taxonomy" id="222440"/>
    <lineage>
        <taxon>Eukaryota</taxon>
        <taxon>Metamonada</taxon>
        <taxon>Preaxostyla</taxon>
        <taxon>Oxymonadida</taxon>
        <taxon>Streblomastigidae</taxon>
        <taxon>Streblomastix</taxon>
    </lineage>
</organism>
<accession>A0A5J4W4N8</accession>
<sequence>MPASLIQIHAYSMEPQLGCDAYLEYNSPSADWINVKEIEKSVLVMFEGSTTNAGNGSVSFFVYREEGNITGYVTLPEPVIPKSNKGVVVGIVIGILVLIAAIVTIGVIVFVVYRKQNQDKKGASSIEQSNPIIDETYLSA</sequence>
<reference evidence="2 3" key="1">
    <citation type="submission" date="2019-03" db="EMBL/GenBank/DDBJ databases">
        <title>Single cell metagenomics reveals metabolic interactions within the superorganism composed of flagellate Streblomastix strix and complex community of Bacteroidetes bacteria on its surface.</title>
        <authorList>
            <person name="Treitli S.C."/>
            <person name="Kolisko M."/>
            <person name="Husnik F."/>
            <person name="Keeling P."/>
            <person name="Hampl V."/>
        </authorList>
    </citation>
    <scope>NUCLEOTIDE SEQUENCE [LARGE SCALE GENOMIC DNA]</scope>
    <source>
        <strain evidence="2">ST1C</strain>
    </source>
</reference>
<dbReference type="AlphaFoldDB" id="A0A5J4W4N8"/>
<keyword evidence="1" id="KW-1133">Transmembrane helix</keyword>
<protein>
    <submittedName>
        <fullName evidence="2">Uncharacterized protein</fullName>
    </submittedName>
</protein>
<keyword evidence="1" id="KW-0812">Transmembrane</keyword>
<gene>
    <name evidence="2" type="ORF">EZS28_014916</name>
</gene>
<dbReference type="EMBL" id="SNRW01003541">
    <property type="protein sequence ID" value="KAA6389556.1"/>
    <property type="molecule type" value="Genomic_DNA"/>
</dbReference>
<feature type="transmembrane region" description="Helical" evidence="1">
    <location>
        <begin position="87"/>
        <end position="113"/>
    </location>
</feature>
<evidence type="ECO:0000256" key="1">
    <source>
        <dbReference type="SAM" id="Phobius"/>
    </source>
</evidence>
<keyword evidence="1" id="KW-0472">Membrane</keyword>
<name>A0A5J4W4N8_9EUKA</name>